<dbReference type="PANTHER" id="PTHR13090:SF1">
    <property type="entry name" value="ARGININE-HYDROXYLASE NDUFAF5, MITOCHONDRIAL"/>
    <property type="match status" value="1"/>
</dbReference>
<evidence type="ECO:0000256" key="2">
    <source>
        <dbReference type="ARBA" id="ARBA00022679"/>
    </source>
</evidence>
<dbReference type="GO" id="GO:0008168">
    <property type="term" value="F:methyltransferase activity"/>
    <property type="evidence" value="ECO:0007669"/>
    <property type="project" value="UniProtKB-KW"/>
</dbReference>
<reference evidence="4" key="1">
    <citation type="submission" date="2016-05" db="EMBL/GenBank/DDBJ databases">
        <title>Comparative genomics of biotechnologically important yeasts.</title>
        <authorList>
            <consortium name="DOE Joint Genome Institute"/>
            <person name="Riley R."/>
            <person name="Haridas S."/>
            <person name="Wolfe K.H."/>
            <person name="Lopes M.R."/>
            <person name="Hittinger C.T."/>
            <person name="Goker M."/>
            <person name="Salamov A."/>
            <person name="Wisecaver J."/>
            <person name="Long T.M."/>
            <person name="Aerts A.L."/>
            <person name="Barry K."/>
            <person name="Choi C."/>
            <person name="Clum A."/>
            <person name="Coughlan A.Y."/>
            <person name="Deshpande S."/>
            <person name="Douglass A.P."/>
            <person name="Hanson S.J."/>
            <person name="Klenk H.-P."/>
            <person name="Labutti K."/>
            <person name="Lapidus A."/>
            <person name="Lindquist E."/>
            <person name="Lipzen A."/>
            <person name="Meier-Kolthoff J.P."/>
            <person name="Ohm R.A."/>
            <person name="Otillar R.P."/>
            <person name="Pangilinan J."/>
            <person name="Peng Y."/>
            <person name="Rokas A."/>
            <person name="Rosa C.A."/>
            <person name="Scheuner C."/>
            <person name="Sibirny A.A."/>
            <person name="Slot J.C."/>
            <person name="Stielow J.B."/>
            <person name="Sun H."/>
            <person name="Kurtzman C.P."/>
            <person name="Blackwell M."/>
            <person name="Grigoriev I.V."/>
            <person name="Jeffries T.W."/>
        </authorList>
    </citation>
    <scope>NUCLEOTIDE SEQUENCE [LARGE SCALE GENOMIC DNA]</scope>
    <source>
        <strain evidence="4">NRRL Y-12698</strain>
    </source>
</reference>
<name>A0A1E3QK78_9ASCO</name>
<evidence type="ECO:0000256" key="1">
    <source>
        <dbReference type="ARBA" id="ARBA00022603"/>
    </source>
</evidence>
<dbReference type="InterPro" id="IPR050602">
    <property type="entry name" value="Malonyl-ACP_OMT"/>
</dbReference>
<dbReference type="InterPro" id="IPR029063">
    <property type="entry name" value="SAM-dependent_MTases_sf"/>
</dbReference>
<dbReference type="AlphaFoldDB" id="A0A1E3QK78"/>
<sequence>MFRTLARPISVRYYSTNPFRVFDSQTKNLQRTRAALNPESRQVEYLRNIVAERTIERLAFITRDFNNVLDYGAHAGNLENQLCSVGEAVGDEAAQLNRDRITVRDRLKHIVMADTCREFLFRDASPEFSFNTKLSIDRVVVPSHENELLTSTFAPNSFDAVVLNLHLHWINDLPGVLKSINDVLVPDGLFMGTMLGGDTLFELRTSLQLAELERRGGMSPRMSPMVDVKDVGGLMNKAKFNMLTVDVEDVVVDYPSIVALMEDLQLMGENNATFARTNYMQKDLLIAANEIYKSLHGDEHGNLPATFRIIFMIGWKESLAQPKPLARGSAEMNLKDAFSAAEMS</sequence>
<dbReference type="GeneID" id="30149810"/>
<gene>
    <name evidence="3" type="ORF">BABINDRAFT_40166</name>
</gene>
<proteinExistence type="predicted"/>
<keyword evidence="1" id="KW-0489">Methyltransferase</keyword>
<dbReference type="Gene3D" id="3.40.50.150">
    <property type="entry name" value="Vaccinia Virus protein VP39"/>
    <property type="match status" value="1"/>
</dbReference>
<dbReference type="RefSeq" id="XP_018983421.1">
    <property type="nucleotide sequence ID" value="XM_019131957.1"/>
</dbReference>
<dbReference type="Proteomes" id="UP000094336">
    <property type="component" value="Unassembled WGS sequence"/>
</dbReference>
<dbReference type="EMBL" id="KV454437">
    <property type="protein sequence ID" value="ODQ78093.1"/>
    <property type="molecule type" value="Genomic_DNA"/>
</dbReference>
<accession>A0A1E3QK78</accession>
<evidence type="ECO:0000313" key="3">
    <source>
        <dbReference type="EMBL" id="ODQ78093.1"/>
    </source>
</evidence>
<dbReference type="SUPFAM" id="SSF53335">
    <property type="entry name" value="S-adenosyl-L-methionine-dependent methyltransferases"/>
    <property type="match status" value="2"/>
</dbReference>
<dbReference type="GO" id="GO:0032981">
    <property type="term" value="P:mitochondrial respiratory chain complex I assembly"/>
    <property type="evidence" value="ECO:0007669"/>
    <property type="project" value="TreeGrafter"/>
</dbReference>
<keyword evidence="4" id="KW-1185">Reference proteome</keyword>
<dbReference type="OrthoDB" id="16816at2759"/>
<dbReference type="GO" id="GO:0005739">
    <property type="term" value="C:mitochondrion"/>
    <property type="evidence" value="ECO:0007669"/>
    <property type="project" value="TreeGrafter"/>
</dbReference>
<dbReference type="GO" id="GO:0032259">
    <property type="term" value="P:methylation"/>
    <property type="evidence" value="ECO:0007669"/>
    <property type="project" value="UniProtKB-KW"/>
</dbReference>
<evidence type="ECO:0000313" key="4">
    <source>
        <dbReference type="Proteomes" id="UP000094336"/>
    </source>
</evidence>
<keyword evidence="2" id="KW-0808">Transferase</keyword>
<organism evidence="3 4">
    <name type="scientific">Babjeviella inositovora NRRL Y-12698</name>
    <dbReference type="NCBI Taxonomy" id="984486"/>
    <lineage>
        <taxon>Eukaryota</taxon>
        <taxon>Fungi</taxon>
        <taxon>Dikarya</taxon>
        <taxon>Ascomycota</taxon>
        <taxon>Saccharomycotina</taxon>
        <taxon>Pichiomycetes</taxon>
        <taxon>Serinales incertae sedis</taxon>
        <taxon>Babjeviella</taxon>
    </lineage>
</organism>
<dbReference type="Pfam" id="PF13489">
    <property type="entry name" value="Methyltransf_23"/>
    <property type="match status" value="1"/>
</dbReference>
<dbReference type="PANTHER" id="PTHR13090">
    <property type="entry name" value="ARGININE-HYDROXYLASE NDUFAF5, MITOCHONDRIAL"/>
    <property type="match status" value="1"/>
</dbReference>
<dbReference type="STRING" id="984486.A0A1E3QK78"/>
<protein>
    <recommendedName>
        <fullName evidence="5">Methyltransferase type 11 domain-containing protein</fullName>
    </recommendedName>
</protein>
<evidence type="ECO:0008006" key="5">
    <source>
        <dbReference type="Google" id="ProtNLM"/>
    </source>
</evidence>